<organism evidence="4 5">
    <name type="scientific">Pueribacillus theae</name>
    <dbReference type="NCBI Taxonomy" id="2171751"/>
    <lineage>
        <taxon>Bacteria</taxon>
        <taxon>Bacillati</taxon>
        <taxon>Bacillota</taxon>
        <taxon>Bacilli</taxon>
        <taxon>Bacillales</taxon>
        <taxon>Bacillaceae</taxon>
        <taxon>Pueribacillus</taxon>
    </lineage>
</organism>
<keyword evidence="2" id="KW-0812">Transmembrane</keyword>
<accession>A0A2U1K4V1</accession>
<dbReference type="InterPro" id="IPR006675">
    <property type="entry name" value="HDIG_dom"/>
</dbReference>
<feature type="transmembrane region" description="Helical" evidence="2">
    <location>
        <begin position="246"/>
        <end position="267"/>
    </location>
</feature>
<feature type="transmembrane region" description="Helical" evidence="2">
    <location>
        <begin position="305"/>
        <end position="322"/>
    </location>
</feature>
<dbReference type="InterPro" id="IPR006674">
    <property type="entry name" value="HD_domain"/>
</dbReference>
<dbReference type="Pfam" id="PF07697">
    <property type="entry name" value="7TMR-HDED"/>
    <property type="match status" value="1"/>
</dbReference>
<keyword evidence="5" id="KW-1185">Reference proteome</keyword>
<dbReference type="NCBIfam" id="TIGR00277">
    <property type="entry name" value="HDIG"/>
    <property type="match status" value="1"/>
</dbReference>
<dbReference type="SUPFAM" id="SSF109604">
    <property type="entry name" value="HD-domain/PDEase-like"/>
    <property type="match status" value="1"/>
</dbReference>
<protein>
    <recommendedName>
        <fullName evidence="3">HD/PDEase domain-containing protein</fullName>
    </recommendedName>
</protein>
<keyword evidence="2" id="KW-0472">Membrane</keyword>
<dbReference type="Pfam" id="PF01966">
    <property type="entry name" value="HD"/>
    <property type="match status" value="1"/>
</dbReference>
<dbReference type="InterPro" id="IPR052722">
    <property type="entry name" value="PgpH_phosphodiesterase"/>
</dbReference>
<feature type="transmembrane region" description="Helical" evidence="2">
    <location>
        <begin position="383"/>
        <end position="400"/>
    </location>
</feature>
<feature type="transmembrane region" description="Helical" evidence="2">
    <location>
        <begin position="279"/>
        <end position="299"/>
    </location>
</feature>
<gene>
    <name evidence="4" type="ORF">DCC39_05485</name>
</gene>
<dbReference type="CDD" id="cd00077">
    <property type="entry name" value="HDc"/>
    <property type="match status" value="1"/>
</dbReference>
<dbReference type="InterPro" id="IPR003607">
    <property type="entry name" value="HD/PDEase_dom"/>
</dbReference>
<evidence type="ECO:0000313" key="4">
    <source>
        <dbReference type="EMBL" id="PWA12547.1"/>
    </source>
</evidence>
<dbReference type="Pfam" id="PF07698">
    <property type="entry name" value="7TM-7TMR_HD"/>
    <property type="match status" value="1"/>
</dbReference>
<dbReference type="EMBL" id="QCZG01000008">
    <property type="protein sequence ID" value="PWA12547.1"/>
    <property type="molecule type" value="Genomic_DNA"/>
</dbReference>
<evidence type="ECO:0000256" key="2">
    <source>
        <dbReference type="SAM" id="Phobius"/>
    </source>
</evidence>
<feature type="transmembrane region" description="Helical" evidence="2">
    <location>
        <begin position="327"/>
        <end position="343"/>
    </location>
</feature>
<comment type="caution">
    <text evidence="4">The sequence shown here is derived from an EMBL/GenBank/DDBJ whole genome shotgun (WGS) entry which is preliminary data.</text>
</comment>
<dbReference type="AlphaFoldDB" id="A0A2U1K4V1"/>
<dbReference type="Gene3D" id="1.10.3210.10">
    <property type="entry name" value="Hypothetical protein af1432"/>
    <property type="match status" value="1"/>
</dbReference>
<keyword evidence="2" id="KW-1133">Transmembrane helix</keyword>
<evidence type="ECO:0000256" key="1">
    <source>
        <dbReference type="SAM" id="Coils"/>
    </source>
</evidence>
<feature type="domain" description="HD/PDEase" evidence="3">
    <location>
        <begin position="464"/>
        <end position="620"/>
    </location>
</feature>
<dbReference type="SMART" id="SM00471">
    <property type="entry name" value="HDc"/>
    <property type="match status" value="1"/>
</dbReference>
<reference evidence="4 5" key="1">
    <citation type="submission" date="2018-04" db="EMBL/GenBank/DDBJ databases">
        <title>Camelliibacillus theae gen. nov., sp. nov., isolated from Pu'er tea.</title>
        <authorList>
            <person name="Niu L."/>
        </authorList>
    </citation>
    <scope>NUCLEOTIDE SEQUENCE [LARGE SCALE GENOMIC DNA]</scope>
    <source>
        <strain evidence="4 5">T8</strain>
    </source>
</reference>
<feature type="transmembrane region" description="Helical" evidence="2">
    <location>
        <begin position="355"/>
        <end position="371"/>
    </location>
</feature>
<sequence>MYVSLLQNILPEKMDISLYSVAEKDIASPVTIENKQATIEKQNEAVEEVEPEYTDKPEIAQTQVEKAEDFFELIGKINGEAASSGDEEQTKTPTSIDDKLKELKELLSHSVSELSDDTLKTFLSATSTQTAISKDLIIKTVRDLQNERITVDQLTDVKKEAEKRVQDANLNADVRKASAELTKSLIVPNYFIDTEATKLKRQKVVESVSPVMIRQGQIIVREGQVINRDVLQQLEVVGLLDDRLNVYPFFGLALFVILLTVFLAFFLQDAKTHYKQRHLLLYGTIFFLTIFVFKTVSLFDEYSKGIAYLLPAAMGTMLIKLLMNERLAIASGLVFAMTGSILFNTETVGTFHGEFGLYILCSSFAAIFYLGKHNIRSKILKAGFVVSIVNMAVILMISMLRKGQIDWMELSVNCGYAFLSGFLAAVLTLGLMPFFEAGFRILSTTKLIELSNPNHPLLRKLLMEAPGTYHHSVMVANLAEAACEAVGANGLLARVGSYYHDVGKTKRPHFFIENQMNMENPHDKIAPQLSKTIIVAHAYDGADMLRAHKLPKEIVDIAEQHHGTTLLKFFYHKANSAAEVKVPESDFRYPGPKAQTKETAIIGISDGVEAAVRSIAKPTPVKIESLVRKIINDRLEDGQFDECDITLKELDVVAKTICETLQGIFHSRIEYPEDLKKKVNA</sequence>
<dbReference type="OrthoDB" id="9806952at2"/>
<keyword evidence="1" id="KW-0175">Coiled coil</keyword>
<name>A0A2U1K4V1_9BACI</name>
<dbReference type="PANTHER" id="PTHR36442:SF1">
    <property type="entry name" value="CYCLIC-DI-AMP PHOSPHODIESTERASE PGPH"/>
    <property type="match status" value="1"/>
</dbReference>
<dbReference type="InterPro" id="IPR011624">
    <property type="entry name" value="Metal-dep_PHydrolase_7TM_extra"/>
</dbReference>
<dbReference type="PANTHER" id="PTHR36442">
    <property type="entry name" value="CYCLIC-DI-AMP PHOSPHODIESTERASE PGPH"/>
    <property type="match status" value="1"/>
</dbReference>
<dbReference type="Proteomes" id="UP000245998">
    <property type="component" value="Unassembled WGS sequence"/>
</dbReference>
<dbReference type="InterPro" id="IPR011621">
    <property type="entry name" value="Metal-dep_PHydrolase_7TM_intra"/>
</dbReference>
<proteinExistence type="predicted"/>
<evidence type="ECO:0000313" key="5">
    <source>
        <dbReference type="Proteomes" id="UP000245998"/>
    </source>
</evidence>
<feature type="coiled-coil region" evidence="1">
    <location>
        <begin position="144"/>
        <end position="171"/>
    </location>
</feature>
<feature type="transmembrane region" description="Helical" evidence="2">
    <location>
        <begin position="415"/>
        <end position="435"/>
    </location>
</feature>
<evidence type="ECO:0000259" key="3">
    <source>
        <dbReference type="SMART" id="SM00471"/>
    </source>
</evidence>